<name>A0ABR1QJ45_9PEZI</name>
<evidence type="ECO:0000313" key="3">
    <source>
        <dbReference type="Proteomes" id="UP001391051"/>
    </source>
</evidence>
<feature type="region of interest" description="Disordered" evidence="1">
    <location>
        <begin position="1"/>
        <end position="59"/>
    </location>
</feature>
<feature type="compositionally biased region" description="Low complexity" evidence="1">
    <location>
        <begin position="27"/>
        <end position="58"/>
    </location>
</feature>
<feature type="compositionally biased region" description="Pro residues" evidence="1">
    <location>
        <begin position="10"/>
        <end position="26"/>
    </location>
</feature>
<accession>A0ABR1QJ45</accession>
<proteinExistence type="predicted"/>
<reference evidence="2 3" key="1">
    <citation type="submission" date="2023-01" db="EMBL/GenBank/DDBJ databases">
        <title>Analysis of 21 Apiospora genomes using comparative genomics revels a genus with tremendous synthesis potential of carbohydrate active enzymes and secondary metabolites.</title>
        <authorList>
            <person name="Sorensen T."/>
        </authorList>
    </citation>
    <scope>NUCLEOTIDE SEQUENCE [LARGE SCALE GENOMIC DNA]</scope>
    <source>
        <strain evidence="2 3">CBS 24483</strain>
    </source>
</reference>
<dbReference type="EMBL" id="JAQQWE010000004">
    <property type="protein sequence ID" value="KAK7956261.1"/>
    <property type="molecule type" value="Genomic_DNA"/>
</dbReference>
<dbReference type="PANTHER" id="PTHR33321">
    <property type="match status" value="1"/>
</dbReference>
<dbReference type="RefSeq" id="XP_066701567.1">
    <property type="nucleotide sequence ID" value="XM_066841705.1"/>
</dbReference>
<sequence length="296" mass="32067">MPGMSYQHDAPPPPTDAEPTPSPVPHPGGVSVTDSSGSSSSTKPPADTSSSSSSSKPSFDLPKLRLQLHDLAHPGSAIFLTSVVPPQVFSAAVQNVLSHLYTAPGHPHQHPPPTRSVTLILRPMGGVAYTTGIDLDDDHKEIHLSLEYVAGINPPGRRTHEITGVLTHELVHCLQWNGHGAAPGGLIEGIADWVRLQCGLAPPHWKKERAAKWDAGYQHTAYFLEYLESRFGEGTVRRLNEKLRVQKYEEKAFWTGTLGRPVEQLWEDYGKALEAKGSSIAGPQDGKRGVNEATQV</sequence>
<dbReference type="PANTHER" id="PTHR33321:SF12">
    <property type="entry name" value="PLANT BASIC SECRETORY PROTEIN (BSP) FAMILY PROTEIN"/>
    <property type="match status" value="1"/>
</dbReference>
<protein>
    <submittedName>
        <fullName evidence="2">Uncharacterized protein</fullName>
    </submittedName>
</protein>
<dbReference type="GeneID" id="92074767"/>
<evidence type="ECO:0000256" key="1">
    <source>
        <dbReference type="SAM" id="MobiDB-lite"/>
    </source>
</evidence>
<organism evidence="2 3">
    <name type="scientific">Apiospora aurea</name>
    <dbReference type="NCBI Taxonomy" id="335848"/>
    <lineage>
        <taxon>Eukaryota</taxon>
        <taxon>Fungi</taxon>
        <taxon>Dikarya</taxon>
        <taxon>Ascomycota</taxon>
        <taxon>Pezizomycotina</taxon>
        <taxon>Sordariomycetes</taxon>
        <taxon>Xylariomycetidae</taxon>
        <taxon>Amphisphaeriales</taxon>
        <taxon>Apiosporaceae</taxon>
        <taxon>Apiospora</taxon>
    </lineage>
</organism>
<dbReference type="InterPro" id="IPR007541">
    <property type="entry name" value="Uncharacterised_BSP"/>
</dbReference>
<comment type="caution">
    <text evidence="2">The sequence shown here is derived from an EMBL/GenBank/DDBJ whole genome shotgun (WGS) entry which is preliminary data.</text>
</comment>
<keyword evidence="3" id="KW-1185">Reference proteome</keyword>
<dbReference type="Proteomes" id="UP001391051">
    <property type="component" value="Unassembled WGS sequence"/>
</dbReference>
<evidence type="ECO:0000313" key="2">
    <source>
        <dbReference type="EMBL" id="KAK7956261.1"/>
    </source>
</evidence>
<feature type="region of interest" description="Disordered" evidence="1">
    <location>
        <begin position="277"/>
        <end position="296"/>
    </location>
</feature>
<gene>
    <name evidence="2" type="ORF">PG986_005483</name>
</gene>
<dbReference type="Pfam" id="PF04450">
    <property type="entry name" value="BSP"/>
    <property type="match status" value="1"/>
</dbReference>